<accession>A0ABV6C8G9</accession>
<evidence type="ECO:0000313" key="3">
    <source>
        <dbReference type="Proteomes" id="UP001589758"/>
    </source>
</evidence>
<organism evidence="2 3">
    <name type="scientific">Thorsellia kenyensis</name>
    <dbReference type="NCBI Taxonomy" id="1549888"/>
    <lineage>
        <taxon>Bacteria</taxon>
        <taxon>Pseudomonadati</taxon>
        <taxon>Pseudomonadota</taxon>
        <taxon>Gammaproteobacteria</taxon>
        <taxon>Enterobacterales</taxon>
        <taxon>Thorselliaceae</taxon>
        <taxon>Thorsellia</taxon>
    </lineage>
</organism>
<keyword evidence="3" id="KW-1185">Reference proteome</keyword>
<proteinExistence type="predicted"/>
<evidence type="ECO:0000256" key="1">
    <source>
        <dbReference type="SAM" id="Coils"/>
    </source>
</evidence>
<reference evidence="2 3" key="1">
    <citation type="submission" date="2024-09" db="EMBL/GenBank/DDBJ databases">
        <authorList>
            <person name="Sun Q."/>
            <person name="Mori K."/>
        </authorList>
    </citation>
    <scope>NUCLEOTIDE SEQUENCE [LARGE SCALE GENOMIC DNA]</scope>
    <source>
        <strain evidence="2 3">CCM 8545</strain>
    </source>
</reference>
<keyword evidence="1" id="KW-0175">Coiled coil</keyword>
<protein>
    <submittedName>
        <fullName evidence="2">Virulence factor</fullName>
    </submittedName>
</protein>
<dbReference type="Pfam" id="PF10139">
    <property type="entry name" value="Virul_Fac"/>
    <property type="match status" value="1"/>
</dbReference>
<feature type="coiled-coil region" evidence="1">
    <location>
        <begin position="39"/>
        <end position="66"/>
    </location>
</feature>
<dbReference type="EMBL" id="JBHLXE010000011">
    <property type="protein sequence ID" value="MFC0178561.1"/>
    <property type="molecule type" value="Genomic_DNA"/>
</dbReference>
<dbReference type="InterPro" id="IPR017030">
    <property type="entry name" value="Vir_effector_SfrC"/>
</dbReference>
<evidence type="ECO:0000313" key="2">
    <source>
        <dbReference type="EMBL" id="MFC0178561.1"/>
    </source>
</evidence>
<gene>
    <name evidence="2" type="ORF">ACFFIT_00340</name>
</gene>
<sequence>MINSLIPESSKMQLKSEQKALIDSWQNIYDGADMAINWIKETRQTVKRVDNEANSLTIALRRARNQAKSLSHAASLPMTVGFFGLSQAGKSYLISSLASSKTTGKLETQLGLHKLDFINHINPPGGGKEATGLVTRFSARNSLAPDDYPVQLRIFSEIEIAKILANSFYNDFNQEKIDFSLNEELITQHIKKITSKKSTKVIPGVDADDVVSLWDYMTRLAGKSQQVMKYTYWPEAIAVAPYLSIIDRAELFSLLWGGSKAFTEMYVKFAVAITTLKGAKQVFAPLTALVIEENGQFSQKDSIMNVDMLERLTQNEDDKISVLSVNYSEGILTTDEVILSLSLLAALTVELYVPLSDEVCEPIFDEVDLLDFPGYRGRLSLESLDELDKTTADSGIAQLFLRGKVAYLFERYTDNQEMNTLVMCTSSAKQSDVTSVGPVLDDWIKKTQGEDAATRSKRHSGLIWALTMFDMRVGQSLTLDPLQLKEVWGTGGLMKMAILERFGQYDWLEKWGEGPFNNTFLVRKPRLEQFSSIELNAGEEVAFNPSHLDKLALMKQTFCDDEIVQKHIAEPSNAWDAMLTLNDGGISRIIDALKLTTGLSFKLDRIREQLEQTKHDLVTSRLKKWYHSQGEEEVTAKENIAREIINVLTKQAKRHGEILLALMPNKESIERIYLQHIQITGQTVETESQNNVPVNTKFDPFAVDNGFGDEIDIFSQEPQLINDNQSNANTEAVSAHAVENVTEADKLFVQNVIQEWYAHLRQLPDNLKICQGLGIPKTIMELLTDEIINIASRNQVDQSLMNCFNGAQQIGVRRERIVNKQVFRVLNHLGDFLSWLGYVKQPLSQRPKSRFNAGAEIFQLPESMNSINFTLDSSSSLINLSEEPVPYTQRFVYDWFVALKEAIEENAGHQFGSEFTVQENQRLGEIISLMKP</sequence>
<dbReference type="PIRSF" id="PIRSF034586">
    <property type="entry name" value="Vir_effector_SfrC"/>
    <property type="match status" value="1"/>
</dbReference>
<dbReference type="Proteomes" id="UP001589758">
    <property type="component" value="Unassembled WGS sequence"/>
</dbReference>
<dbReference type="RefSeq" id="WP_385875342.1">
    <property type="nucleotide sequence ID" value="NZ_JBHLXE010000011.1"/>
</dbReference>
<comment type="caution">
    <text evidence="2">The sequence shown here is derived from an EMBL/GenBank/DDBJ whole genome shotgun (WGS) entry which is preliminary data.</text>
</comment>
<name>A0ABV6C8G9_9GAMM</name>